<sequence>MPTTTISDEHDLIPAAAGADSTGKIAIQASENCHILSHTMASATKACKRTQAPKPSKAISKTQQSKPHNSPTNHPKGTYKKKKDKK</sequence>
<name>A0A2H5QL92_CITUN</name>
<evidence type="ECO:0000313" key="2">
    <source>
        <dbReference type="EMBL" id="GAY65394.1"/>
    </source>
</evidence>
<gene>
    <name evidence="2" type="ORF">CUMW_240770</name>
</gene>
<evidence type="ECO:0000256" key="1">
    <source>
        <dbReference type="SAM" id="MobiDB-lite"/>
    </source>
</evidence>
<dbReference type="AlphaFoldDB" id="A0A2H5QL92"/>
<dbReference type="EMBL" id="BDQV01000476">
    <property type="protein sequence ID" value="GAY65394.1"/>
    <property type="molecule type" value="Genomic_DNA"/>
</dbReference>
<feature type="compositionally biased region" description="Basic residues" evidence="1">
    <location>
        <begin position="77"/>
        <end position="86"/>
    </location>
</feature>
<accession>A0A2H5QL92</accession>
<feature type="region of interest" description="Disordered" evidence="1">
    <location>
        <begin position="46"/>
        <end position="86"/>
    </location>
</feature>
<comment type="caution">
    <text evidence="2">The sequence shown here is derived from an EMBL/GenBank/DDBJ whole genome shotgun (WGS) entry which is preliminary data.</text>
</comment>
<reference evidence="2 3" key="1">
    <citation type="journal article" date="2017" name="Front. Genet.">
        <title>Draft sequencing of the heterozygous diploid genome of Satsuma (Citrus unshiu Marc.) using a hybrid assembly approach.</title>
        <authorList>
            <person name="Shimizu T."/>
            <person name="Tanizawa Y."/>
            <person name="Mochizuki T."/>
            <person name="Nagasaki H."/>
            <person name="Yoshioka T."/>
            <person name="Toyoda A."/>
            <person name="Fujiyama A."/>
            <person name="Kaminuma E."/>
            <person name="Nakamura Y."/>
        </authorList>
    </citation>
    <scope>NUCLEOTIDE SEQUENCE [LARGE SCALE GENOMIC DNA]</scope>
    <source>
        <strain evidence="3">cv. Miyagawa wase</strain>
    </source>
</reference>
<keyword evidence="3" id="KW-1185">Reference proteome</keyword>
<feature type="compositionally biased region" description="Polar residues" evidence="1">
    <location>
        <begin position="59"/>
        <end position="75"/>
    </location>
</feature>
<protein>
    <submittedName>
        <fullName evidence="2">Uncharacterized protein</fullName>
    </submittedName>
</protein>
<dbReference type="Proteomes" id="UP000236630">
    <property type="component" value="Unassembled WGS sequence"/>
</dbReference>
<organism evidence="2 3">
    <name type="scientific">Citrus unshiu</name>
    <name type="common">Satsuma mandarin</name>
    <name type="synonym">Citrus nobilis var. unshiu</name>
    <dbReference type="NCBI Taxonomy" id="55188"/>
    <lineage>
        <taxon>Eukaryota</taxon>
        <taxon>Viridiplantae</taxon>
        <taxon>Streptophyta</taxon>
        <taxon>Embryophyta</taxon>
        <taxon>Tracheophyta</taxon>
        <taxon>Spermatophyta</taxon>
        <taxon>Magnoliopsida</taxon>
        <taxon>eudicotyledons</taxon>
        <taxon>Gunneridae</taxon>
        <taxon>Pentapetalae</taxon>
        <taxon>rosids</taxon>
        <taxon>malvids</taxon>
        <taxon>Sapindales</taxon>
        <taxon>Rutaceae</taxon>
        <taxon>Aurantioideae</taxon>
        <taxon>Citrus</taxon>
    </lineage>
</organism>
<proteinExistence type="predicted"/>
<evidence type="ECO:0000313" key="3">
    <source>
        <dbReference type="Proteomes" id="UP000236630"/>
    </source>
</evidence>